<feature type="compositionally biased region" description="Basic and acidic residues" evidence="1">
    <location>
        <begin position="27"/>
        <end position="41"/>
    </location>
</feature>
<dbReference type="EMBL" id="ATMH01011065">
    <property type="protein sequence ID" value="EPY16539.1"/>
    <property type="molecule type" value="Genomic_DNA"/>
</dbReference>
<sequence length="76" mass="7863">MPSKKSKTGSDKGGSKKSKRSGSFSSKDSKKGTGSSSERKGRSSRSGSVESDAAYMKPAPPPAVPIVPRGQSALYE</sequence>
<organism evidence="2 3">
    <name type="scientific">Strigomonas culicis</name>
    <dbReference type="NCBI Taxonomy" id="28005"/>
    <lineage>
        <taxon>Eukaryota</taxon>
        <taxon>Discoba</taxon>
        <taxon>Euglenozoa</taxon>
        <taxon>Kinetoplastea</taxon>
        <taxon>Metakinetoplastina</taxon>
        <taxon>Trypanosomatida</taxon>
        <taxon>Trypanosomatidae</taxon>
        <taxon>Strigomonadinae</taxon>
        <taxon>Strigomonas</taxon>
    </lineage>
</organism>
<evidence type="ECO:0000256" key="1">
    <source>
        <dbReference type="SAM" id="MobiDB-lite"/>
    </source>
</evidence>
<dbReference type="AlphaFoldDB" id="S9TI39"/>
<reference evidence="2 3" key="1">
    <citation type="journal article" date="2013" name="PLoS ONE">
        <title>Predicting the Proteins of Angomonas deanei, Strigomonas culicis and Their Respective Endosymbionts Reveals New Aspects of the Trypanosomatidae Family.</title>
        <authorList>
            <person name="Motta M.C."/>
            <person name="Martins A.C."/>
            <person name="de Souza S.S."/>
            <person name="Catta-Preta C.M."/>
            <person name="Silva R."/>
            <person name="Klein C.C."/>
            <person name="de Almeida L.G."/>
            <person name="de Lima Cunha O."/>
            <person name="Ciapina L.P."/>
            <person name="Brocchi M."/>
            <person name="Colabardini A.C."/>
            <person name="de Araujo Lima B."/>
            <person name="Machado C.R."/>
            <person name="de Almeida Soares C.M."/>
            <person name="Probst C.M."/>
            <person name="de Menezes C.B."/>
            <person name="Thompson C.E."/>
            <person name="Bartholomeu D.C."/>
            <person name="Gradia D.F."/>
            <person name="Pavoni D.P."/>
            <person name="Grisard E.C."/>
            <person name="Fantinatti-Garboggini F."/>
            <person name="Marchini F.K."/>
            <person name="Rodrigues-Luiz G.F."/>
            <person name="Wagner G."/>
            <person name="Goldman G.H."/>
            <person name="Fietto J.L."/>
            <person name="Elias M.C."/>
            <person name="Goldman M.H."/>
            <person name="Sagot M.F."/>
            <person name="Pereira M."/>
            <person name="Stoco P.H."/>
            <person name="de Mendonca-Neto R.P."/>
            <person name="Teixeira S.M."/>
            <person name="Maciel T.E."/>
            <person name="de Oliveira Mendes T.A."/>
            <person name="Urmenyi T.P."/>
            <person name="de Souza W."/>
            <person name="Schenkman S."/>
            <person name="de Vasconcelos A.T."/>
        </authorList>
    </citation>
    <scope>NUCLEOTIDE SEQUENCE [LARGE SCALE GENOMIC DNA]</scope>
</reference>
<proteinExistence type="predicted"/>
<keyword evidence="3" id="KW-1185">Reference proteome</keyword>
<evidence type="ECO:0000313" key="3">
    <source>
        <dbReference type="Proteomes" id="UP000015354"/>
    </source>
</evidence>
<accession>S9TI39</accession>
<evidence type="ECO:0000313" key="2">
    <source>
        <dbReference type="EMBL" id="EPY16539.1"/>
    </source>
</evidence>
<feature type="region of interest" description="Disordered" evidence="1">
    <location>
        <begin position="1"/>
        <end position="76"/>
    </location>
</feature>
<comment type="caution">
    <text evidence="2">The sequence shown here is derived from an EMBL/GenBank/DDBJ whole genome shotgun (WGS) entry which is preliminary data.</text>
</comment>
<gene>
    <name evidence="2" type="ORF">STCU_11157</name>
</gene>
<name>S9TI39_9TRYP</name>
<protein>
    <submittedName>
        <fullName evidence="2">Uncharacterized protein</fullName>
    </submittedName>
</protein>
<dbReference type="Proteomes" id="UP000015354">
    <property type="component" value="Unassembled WGS sequence"/>
</dbReference>